<name>A0A7S4QF49_9DINO</name>
<evidence type="ECO:0008006" key="5">
    <source>
        <dbReference type="Google" id="ProtNLM"/>
    </source>
</evidence>
<protein>
    <recommendedName>
        <fullName evidence="5">Carrier domain-containing protein</fullName>
    </recommendedName>
</protein>
<sequence length="1397" mass="152097">MASASTPFTSFFDVVELCAREVGDAIAAIDGISADISSKEPRPQSVLPPVLRYAELADAAARTAAVLADRVGEGSEAIATCMPRGNDWYCTFLSAAKLGLALAALSTDLRDEDVQRRRNAEMVATCRPALAVVAELSGEAGADALSGVPVVTFGELWTAGCELAPDFAKGRASVCADSTLCYCFTGGTTKASRCAKVTHGMALHEVAAYPYVANLKPADRVLQQHSVYWGASAYGEIDIALAFRCALVFCEVADADSVASAIQEHRVTCAGLVPSVLGNLDPDSLPDLRLVFTWGEALGARTAREWTRRAKVIDLLISTECWLSLYAVWEPAGSWAQGERPTFHTVPGARVRLEAGGVMGAGSDIEGGELLVAGPMVTPGYTDLELNASVFVEQDGVRWYRTRDRVERRGQGLAFAGRADDLVKVGGVWLDTAELQRRMEELEGVAEAAVVGRHAFVALEAPALPGVVPAVRQLLPADFSLLAVPQLPRRAGTDKVDRAELARLAGTGVPSQLEVEEAKRCQQEWKRLRRWYWPICVLGLGAAGWTALACRPPTGSSPARGAPVEAAGGAVHGAPVQLVGAGWRFAWELGWRTICSTYAGLALWYMDWSWHQAASNYLPGGLWGAVLLVGAALPGPRCGAALAAPGMCLAARRGRLLSWPVVCAFGFPFWAQEAGGWWARQGVRGILRWYCHACVSPLQPVIARFVRASSGIRRRLNLACQCASCKAVCAVSAGHASEEDKLWYCNKCWDFYHQHKQCWRCHAWTTGGQHDSSGAWLCAACNRQLRQKKEEQEQQRAEQQWQQQGQQQQQQQQQAPWGDQKRALVLSNAALAAMSTARVDRFDGSTGGTDSGSQPARSAGSPGCQPALTPSTADSSPQAERCAEWRLIERVTGWTFKSQGASIAGLDSLRVTKVISALRRETGRRVPYSRFRRCSTLGDLLRELQSPAELPAQAARFGEVQGKEWATWGVMWLSQCTWCLHRDRPLPESVLRAALAGLADRHPSLRAKPSDPMLLCTATQRAFTMLELWQRCACPGMHPWLAAGVSRCARRAFQRAWPRVGTDPQAEIILKAMPHSETKEQAKQAVWMGPKWVPPFQATLATYGAGGEHEGAFVMLQVSHMFSDGYSLVPILSDLGHLVALAESASTEPLVPVPNAMAVLEQRLVRTIHGDDCMNDIITPEPLNKPWIRDKFVAFSPMQEVLVSALKRCARDLGVSADIVVLTAICVALAYLEQKGTLSIVLVVPQRDGPAESELVGLFADFRVLQVACEGLSVAGVALQLHCIVKERLWQTPGLTTQWEWPFVNFQWTDLEATHGFRQINELNRSSERLRNPAGIVVEQPDPKSWRLRSAFDKQRYNAEAQERFFQGLVMALEACVTDPLALAWPPADTASSGQHA</sequence>
<dbReference type="Gene3D" id="3.40.50.12780">
    <property type="entry name" value="N-terminal domain of ligase-like"/>
    <property type="match status" value="1"/>
</dbReference>
<dbReference type="GO" id="GO:0005737">
    <property type="term" value="C:cytoplasm"/>
    <property type="evidence" value="ECO:0007669"/>
    <property type="project" value="TreeGrafter"/>
</dbReference>
<dbReference type="GO" id="GO:0031177">
    <property type="term" value="F:phosphopantetheine binding"/>
    <property type="evidence" value="ECO:0007669"/>
    <property type="project" value="TreeGrafter"/>
</dbReference>
<dbReference type="InterPro" id="IPR042099">
    <property type="entry name" value="ANL_N_sf"/>
</dbReference>
<evidence type="ECO:0000259" key="2">
    <source>
        <dbReference type="Pfam" id="PF00501"/>
    </source>
</evidence>
<feature type="region of interest" description="Disordered" evidence="1">
    <location>
        <begin position="841"/>
        <end position="880"/>
    </location>
</feature>
<feature type="compositionally biased region" description="Polar residues" evidence="1">
    <location>
        <begin position="868"/>
        <end position="878"/>
    </location>
</feature>
<feature type="region of interest" description="Disordered" evidence="1">
    <location>
        <begin position="796"/>
        <end position="816"/>
    </location>
</feature>
<dbReference type="PANTHER" id="PTHR45527">
    <property type="entry name" value="NONRIBOSOMAL PEPTIDE SYNTHETASE"/>
    <property type="match status" value="1"/>
</dbReference>
<dbReference type="SUPFAM" id="SSF47336">
    <property type="entry name" value="ACP-like"/>
    <property type="match status" value="1"/>
</dbReference>
<dbReference type="InterPro" id="IPR009081">
    <property type="entry name" value="PP-bd_ACP"/>
</dbReference>
<dbReference type="PANTHER" id="PTHR45527:SF1">
    <property type="entry name" value="FATTY ACID SYNTHASE"/>
    <property type="match status" value="1"/>
</dbReference>
<dbReference type="EMBL" id="HBNR01028658">
    <property type="protein sequence ID" value="CAE4581812.1"/>
    <property type="molecule type" value="Transcribed_RNA"/>
</dbReference>
<dbReference type="InterPro" id="IPR000873">
    <property type="entry name" value="AMP-dep_synth/lig_dom"/>
</dbReference>
<dbReference type="InterPro" id="IPR023213">
    <property type="entry name" value="CAT-like_dom_sf"/>
</dbReference>
<evidence type="ECO:0000313" key="4">
    <source>
        <dbReference type="EMBL" id="CAE4581812.1"/>
    </source>
</evidence>
<evidence type="ECO:0000256" key="1">
    <source>
        <dbReference type="SAM" id="MobiDB-lite"/>
    </source>
</evidence>
<dbReference type="GO" id="GO:0043041">
    <property type="term" value="P:amino acid activation for nonribosomal peptide biosynthetic process"/>
    <property type="evidence" value="ECO:0007669"/>
    <property type="project" value="TreeGrafter"/>
</dbReference>
<evidence type="ECO:0000259" key="3">
    <source>
        <dbReference type="Pfam" id="PF00550"/>
    </source>
</evidence>
<accession>A0A7S4QF49</accession>
<gene>
    <name evidence="4" type="ORF">AMON00008_LOCUS19506</name>
</gene>
<feature type="domain" description="Carrier" evidence="3">
    <location>
        <begin position="905"/>
        <end position="942"/>
    </location>
</feature>
<reference evidence="4" key="1">
    <citation type="submission" date="2021-01" db="EMBL/GenBank/DDBJ databases">
        <authorList>
            <person name="Corre E."/>
            <person name="Pelletier E."/>
            <person name="Niang G."/>
            <person name="Scheremetjew M."/>
            <person name="Finn R."/>
            <person name="Kale V."/>
            <person name="Holt S."/>
            <person name="Cochrane G."/>
            <person name="Meng A."/>
            <person name="Brown T."/>
            <person name="Cohen L."/>
        </authorList>
    </citation>
    <scope>NUCLEOTIDE SEQUENCE</scope>
    <source>
        <strain evidence="4">CCMP3105</strain>
    </source>
</reference>
<dbReference type="GO" id="GO:0044550">
    <property type="term" value="P:secondary metabolite biosynthetic process"/>
    <property type="evidence" value="ECO:0007669"/>
    <property type="project" value="TreeGrafter"/>
</dbReference>
<feature type="compositionally biased region" description="Low complexity" evidence="1">
    <location>
        <begin position="797"/>
        <end position="814"/>
    </location>
</feature>
<dbReference type="InterPro" id="IPR036736">
    <property type="entry name" value="ACP-like_sf"/>
</dbReference>
<dbReference type="SUPFAM" id="SSF56801">
    <property type="entry name" value="Acetyl-CoA synthetase-like"/>
    <property type="match status" value="1"/>
</dbReference>
<organism evidence="4">
    <name type="scientific">Alexandrium monilatum</name>
    <dbReference type="NCBI Taxonomy" id="311494"/>
    <lineage>
        <taxon>Eukaryota</taxon>
        <taxon>Sar</taxon>
        <taxon>Alveolata</taxon>
        <taxon>Dinophyceae</taxon>
        <taxon>Gonyaulacales</taxon>
        <taxon>Pyrocystaceae</taxon>
        <taxon>Alexandrium</taxon>
    </lineage>
</organism>
<dbReference type="Pfam" id="PF00501">
    <property type="entry name" value="AMP-binding"/>
    <property type="match status" value="1"/>
</dbReference>
<dbReference type="Gene3D" id="3.30.559.10">
    <property type="entry name" value="Chloramphenicol acetyltransferase-like domain"/>
    <property type="match status" value="1"/>
</dbReference>
<proteinExistence type="predicted"/>
<feature type="domain" description="AMP-dependent synthetase/ligase" evidence="2">
    <location>
        <begin position="53"/>
        <end position="381"/>
    </location>
</feature>
<dbReference type="Gene3D" id="3.30.559.30">
    <property type="entry name" value="Nonribosomal peptide synthetase, condensation domain"/>
    <property type="match status" value="1"/>
</dbReference>
<dbReference type="SUPFAM" id="SSF52777">
    <property type="entry name" value="CoA-dependent acyltransferases"/>
    <property type="match status" value="2"/>
</dbReference>
<dbReference type="Pfam" id="PF00550">
    <property type="entry name" value="PP-binding"/>
    <property type="match status" value="1"/>
</dbReference>